<dbReference type="GO" id="GO:0008270">
    <property type="term" value="F:zinc ion binding"/>
    <property type="evidence" value="ECO:0007669"/>
    <property type="project" value="UniProtKB-KW"/>
</dbReference>
<evidence type="ECO:0000256" key="8">
    <source>
        <dbReference type="ARBA" id="ARBA00022737"/>
    </source>
</evidence>
<evidence type="ECO:0000256" key="1">
    <source>
        <dbReference type="ARBA" id="ARBA00001798"/>
    </source>
</evidence>
<evidence type="ECO:0000256" key="4">
    <source>
        <dbReference type="ARBA" id="ARBA00005884"/>
    </source>
</evidence>
<keyword evidence="14" id="KW-1185">Reference proteome</keyword>
<dbReference type="EC" id="2.3.2.31" evidence="5"/>
<evidence type="ECO:0000259" key="12">
    <source>
        <dbReference type="PROSITE" id="PS51873"/>
    </source>
</evidence>
<reference evidence="13 14" key="1">
    <citation type="submission" date="2020-12" db="EMBL/GenBank/DDBJ databases">
        <title>Concerted genomic and epigenomic changes stabilize Arabidopsis allopolyploids.</title>
        <authorList>
            <person name="Chen Z."/>
        </authorList>
    </citation>
    <scope>NUCLEOTIDE SEQUENCE [LARGE SCALE GENOMIC DNA]</scope>
    <source>
        <strain evidence="13">As9502</strain>
        <tissue evidence="13">Leaf</tissue>
    </source>
</reference>
<evidence type="ECO:0000256" key="5">
    <source>
        <dbReference type="ARBA" id="ARBA00012251"/>
    </source>
</evidence>
<keyword evidence="11" id="KW-0862">Zinc</keyword>
<feature type="domain" description="RING-type" evidence="12">
    <location>
        <begin position="82"/>
        <end position="308"/>
    </location>
</feature>
<dbReference type="InterPro" id="IPR002867">
    <property type="entry name" value="IBR_dom"/>
</dbReference>
<dbReference type="PANTHER" id="PTHR11685">
    <property type="entry name" value="RBR FAMILY RING FINGER AND IBR DOMAIN-CONTAINING"/>
    <property type="match status" value="1"/>
</dbReference>
<keyword evidence="9" id="KW-0863">Zinc-finger</keyword>
<proteinExistence type="inferred from homology"/>
<evidence type="ECO:0000256" key="2">
    <source>
        <dbReference type="ARBA" id="ARBA00001947"/>
    </source>
</evidence>
<dbReference type="PROSITE" id="PS01358">
    <property type="entry name" value="ZF_RANBP2_1"/>
    <property type="match status" value="1"/>
</dbReference>
<dbReference type="InterPro" id="IPR048962">
    <property type="entry name" value="ARIH1-like_UBL"/>
</dbReference>
<dbReference type="GO" id="GO:0016567">
    <property type="term" value="P:protein ubiquitination"/>
    <property type="evidence" value="ECO:0007669"/>
    <property type="project" value="InterPro"/>
</dbReference>
<evidence type="ECO:0000256" key="7">
    <source>
        <dbReference type="ARBA" id="ARBA00022723"/>
    </source>
</evidence>
<dbReference type="OrthoDB" id="10009520at2759"/>
<keyword evidence="6" id="KW-0808">Transferase</keyword>
<dbReference type="InterPro" id="IPR044066">
    <property type="entry name" value="TRIAD_supradom"/>
</dbReference>
<evidence type="ECO:0000313" key="14">
    <source>
        <dbReference type="Proteomes" id="UP000694251"/>
    </source>
</evidence>
<dbReference type="EMBL" id="JAEFBJ010000013">
    <property type="protein sequence ID" value="KAG7539083.1"/>
    <property type="molecule type" value="Genomic_DNA"/>
</dbReference>
<comment type="caution">
    <text evidence="13">The sequence shown here is derived from an EMBL/GenBank/DDBJ whole genome shotgun (WGS) entry which is preliminary data.</text>
</comment>
<comment type="catalytic activity">
    <reaction evidence="1">
        <text>[E2 ubiquitin-conjugating enzyme]-S-ubiquitinyl-L-cysteine + [acceptor protein]-L-lysine = [E2 ubiquitin-conjugating enzyme]-L-cysteine + [acceptor protein]-N(6)-ubiquitinyl-L-lysine.</text>
        <dbReference type="EC" id="2.3.2.31"/>
    </reaction>
</comment>
<dbReference type="Pfam" id="PF01485">
    <property type="entry name" value="IBR"/>
    <property type="match status" value="1"/>
</dbReference>
<protein>
    <recommendedName>
        <fullName evidence="5">RBR-type E3 ubiquitin transferase</fullName>
        <ecNumber evidence="5">2.3.2.31</ecNumber>
    </recommendedName>
</protein>
<evidence type="ECO:0000313" key="13">
    <source>
        <dbReference type="EMBL" id="KAG7539083.1"/>
    </source>
</evidence>
<keyword evidence="7" id="KW-0479">Metal-binding</keyword>
<sequence>MENDVERPYAVLTMDEVKETMKKEISEISEIFLISKSDATVLLMFLRWDSNRVLERLGEDTEKLMTESGLKSVVIDSNQDLSDVSCGICSKIGDGDGDGLISTPFCSHKLCKTCWSEYLEKNFFSVEKNQTAISCPDQSCRAAVGPDTIEKLTVRDQEMYEKYVLKSYRERCLGWKIKQCPAPGCDYVIEFHLASEDDEHSLNIVCLCGHIFCWRCMLESHRPVTCNNASDWLSRDLKKLIGEVDKPSPLSWIETNTKPCPHCSIPVELDDVHQWNQFLTCACSGRFCWKCFQPPEAHGIYGSCFAPEDLSNVGFSRWSNVGSNPWSNIGFNRWRRAEPEKISCLDLWKASQLSLEQAKSELEAFEESIIKKPSDLKEQDVIVLREGLMLVVQCRQFLKWSCVYDYLHTEYDMAKREYLRFLQENASALVHSFSQSIKEETEAKELTRGKLLSETTNIGNYFYHFIKTLREGLSEVKAKSYDNYGGPYWLCDRCTYGNSWLERACKMCCDPTASSTDELSD</sequence>
<dbReference type="PROSITE" id="PS51873">
    <property type="entry name" value="TRIAD"/>
    <property type="match status" value="1"/>
</dbReference>
<organism evidence="13 14">
    <name type="scientific">Arabidopsis suecica</name>
    <name type="common">Swedish thale-cress</name>
    <name type="synonym">Cardaminopsis suecica</name>
    <dbReference type="NCBI Taxonomy" id="45249"/>
    <lineage>
        <taxon>Eukaryota</taxon>
        <taxon>Viridiplantae</taxon>
        <taxon>Streptophyta</taxon>
        <taxon>Embryophyta</taxon>
        <taxon>Tracheophyta</taxon>
        <taxon>Spermatophyta</taxon>
        <taxon>Magnoliopsida</taxon>
        <taxon>eudicotyledons</taxon>
        <taxon>Gunneridae</taxon>
        <taxon>Pentapetalae</taxon>
        <taxon>rosids</taxon>
        <taxon>malvids</taxon>
        <taxon>Brassicales</taxon>
        <taxon>Brassicaceae</taxon>
        <taxon>Camelineae</taxon>
        <taxon>Arabidopsis</taxon>
    </lineage>
</organism>
<evidence type="ECO:0000256" key="9">
    <source>
        <dbReference type="ARBA" id="ARBA00022771"/>
    </source>
</evidence>
<keyword evidence="10" id="KW-0833">Ubl conjugation pathway</keyword>
<dbReference type="CDD" id="cd20346">
    <property type="entry name" value="BRcat_RBR_ANKIB1"/>
    <property type="match status" value="1"/>
</dbReference>
<name>A0A8T1Y427_ARASU</name>
<comment type="cofactor">
    <cofactor evidence="2">
        <name>Zn(2+)</name>
        <dbReference type="ChEBI" id="CHEBI:29105"/>
    </cofactor>
</comment>
<gene>
    <name evidence="13" type="ORF">ISN44_As13g027650</name>
</gene>
<evidence type="ECO:0000256" key="10">
    <source>
        <dbReference type="ARBA" id="ARBA00022786"/>
    </source>
</evidence>
<evidence type="ECO:0000256" key="3">
    <source>
        <dbReference type="ARBA" id="ARBA00004906"/>
    </source>
</evidence>
<dbReference type="FunFam" id="3.30.40.10:FF:000892">
    <property type="entry name" value="Probable E3 ubiquitin-protein ligase ARI15"/>
    <property type="match status" value="1"/>
</dbReference>
<evidence type="ECO:0000256" key="11">
    <source>
        <dbReference type="ARBA" id="ARBA00022833"/>
    </source>
</evidence>
<dbReference type="AlphaFoldDB" id="A0A8T1Y427"/>
<dbReference type="Pfam" id="PF21235">
    <property type="entry name" value="UBA_ARI1"/>
    <property type="match status" value="1"/>
</dbReference>
<keyword evidence="8" id="KW-0677">Repeat</keyword>
<evidence type="ECO:0000256" key="6">
    <source>
        <dbReference type="ARBA" id="ARBA00022679"/>
    </source>
</evidence>
<comment type="similarity">
    <text evidence="4">Belongs to the RBR family. Ariadne subfamily.</text>
</comment>
<dbReference type="GO" id="GO:0061630">
    <property type="term" value="F:ubiquitin protein ligase activity"/>
    <property type="evidence" value="ECO:0007669"/>
    <property type="project" value="UniProtKB-EC"/>
</dbReference>
<comment type="pathway">
    <text evidence="3">Protein modification; protein ubiquitination.</text>
</comment>
<dbReference type="InterPro" id="IPR031127">
    <property type="entry name" value="E3_UB_ligase_RBR"/>
</dbReference>
<dbReference type="SMART" id="SM00647">
    <property type="entry name" value="IBR"/>
    <property type="match status" value="2"/>
</dbReference>
<accession>A0A8T1Y427</accession>
<dbReference type="InterPro" id="IPR001876">
    <property type="entry name" value="Znf_RanBP2"/>
</dbReference>
<dbReference type="Proteomes" id="UP000694251">
    <property type="component" value="Chromosome 13"/>
</dbReference>